<keyword evidence="3" id="KW-1185">Reference proteome</keyword>
<dbReference type="EMBL" id="ACJM01000004">
    <property type="protein sequence ID" value="EEG78176.1"/>
    <property type="molecule type" value="Genomic_DNA"/>
</dbReference>
<evidence type="ECO:0000313" key="2">
    <source>
        <dbReference type="EMBL" id="EEG78176.1"/>
    </source>
</evidence>
<dbReference type="InterPro" id="IPR006311">
    <property type="entry name" value="TAT_signal"/>
</dbReference>
<keyword evidence="1" id="KW-1133">Transmembrane helix</keyword>
<evidence type="ECO:0000313" key="3">
    <source>
        <dbReference type="Proteomes" id="UP000006443"/>
    </source>
</evidence>
<dbReference type="PROSITE" id="PS51318">
    <property type="entry name" value="TAT"/>
    <property type="match status" value="1"/>
</dbReference>
<dbReference type="Proteomes" id="UP000006443">
    <property type="component" value="Unassembled WGS sequence"/>
</dbReference>
<sequence length="78" mass="8163">MAEEKGLSRRTLLRGAGYSLAGLTLAGTVGMLLPGCGTDEGTAAENGEVAAAKWPLNYAKLDPDEAAQRGYDAYWEDG</sequence>
<dbReference type="AlphaFoldDB" id="C0GEZ4"/>
<reference evidence="2 3" key="1">
    <citation type="submission" date="2009-02" db="EMBL/GenBank/DDBJ databases">
        <title>Sequencing of the draft genome and assembly of Dethiobacter alkaliphilus AHT 1.</title>
        <authorList>
            <consortium name="US DOE Joint Genome Institute (JGI-PGF)"/>
            <person name="Lucas S."/>
            <person name="Copeland A."/>
            <person name="Lapidus A."/>
            <person name="Glavina del Rio T."/>
            <person name="Dalin E."/>
            <person name="Tice H."/>
            <person name="Bruce D."/>
            <person name="Goodwin L."/>
            <person name="Pitluck S."/>
            <person name="Larimer F."/>
            <person name="Land M.L."/>
            <person name="Hauser L."/>
            <person name="Muyzer G."/>
        </authorList>
    </citation>
    <scope>NUCLEOTIDE SEQUENCE [LARGE SCALE GENOMIC DNA]</scope>
    <source>
        <strain evidence="2 3">AHT 1</strain>
    </source>
</reference>
<keyword evidence="1" id="KW-0472">Membrane</keyword>
<evidence type="ECO:0000256" key="1">
    <source>
        <dbReference type="SAM" id="Phobius"/>
    </source>
</evidence>
<accession>C0GEZ4</accession>
<gene>
    <name evidence="2" type="ORF">DealDRAFT_1053</name>
</gene>
<name>C0GEZ4_DETAL</name>
<dbReference type="RefSeq" id="WP_008515527.1">
    <property type="nucleotide sequence ID" value="NZ_ACJM01000004.1"/>
</dbReference>
<feature type="transmembrane region" description="Helical" evidence="1">
    <location>
        <begin position="12"/>
        <end position="33"/>
    </location>
</feature>
<proteinExistence type="predicted"/>
<protein>
    <submittedName>
        <fullName evidence="2">Uncharacterized protein</fullName>
    </submittedName>
</protein>
<organism evidence="2 3">
    <name type="scientific">Dethiobacter alkaliphilus AHT 1</name>
    <dbReference type="NCBI Taxonomy" id="555088"/>
    <lineage>
        <taxon>Bacteria</taxon>
        <taxon>Bacillati</taxon>
        <taxon>Bacillota</taxon>
        <taxon>Dethiobacteria</taxon>
        <taxon>Dethiobacterales</taxon>
        <taxon>Dethiobacteraceae</taxon>
        <taxon>Dethiobacter</taxon>
    </lineage>
</organism>
<comment type="caution">
    <text evidence="2">The sequence shown here is derived from an EMBL/GenBank/DDBJ whole genome shotgun (WGS) entry which is preliminary data.</text>
</comment>
<keyword evidence="1" id="KW-0812">Transmembrane</keyword>